<gene>
    <name evidence="16" type="ORF">L3Y34_018267</name>
</gene>
<dbReference type="SUPFAM" id="SSF50129">
    <property type="entry name" value="GroES-like"/>
    <property type="match status" value="1"/>
</dbReference>
<proteinExistence type="inferred from homology"/>
<feature type="domain" description="Enoyl reductase (ER)" evidence="15">
    <location>
        <begin position="144"/>
        <end position="458"/>
    </location>
</feature>
<dbReference type="InterPro" id="IPR051034">
    <property type="entry name" value="Mito_Enoyl-ACP_Reductase"/>
</dbReference>
<evidence type="ECO:0000256" key="13">
    <source>
        <dbReference type="ARBA" id="ARBA00042123"/>
    </source>
</evidence>
<dbReference type="Gene3D" id="3.40.50.720">
    <property type="entry name" value="NAD(P)-binding Rossmann-like Domain"/>
    <property type="match status" value="1"/>
</dbReference>
<evidence type="ECO:0000256" key="8">
    <source>
        <dbReference type="ARBA" id="ARBA00023098"/>
    </source>
</evidence>
<evidence type="ECO:0000256" key="1">
    <source>
        <dbReference type="ARBA" id="ARBA00004173"/>
    </source>
</evidence>
<dbReference type="InterPro" id="IPR011032">
    <property type="entry name" value="GroES-like_sf"/>
</dbReference>
<protein>
    <recommendedName>
        <fullName evidence="12">Enoyl-[acyl-carrier-protein] reductase, mitochondrial</fullName>
        <ecNumber evidence="11">1.3.1.104</ecNumber>
    </recommendedName>
    <alternativeName>
        <fullName evidence="13">2-enoyl thioester reductase</fullName>
    </alternativeName>
</protein>
<keyword evidence="9" id="KW-0496">Mitochondrion</keyword>
<accession>A0AAE9DLE4</accession>
<dbReference type="GO" id="GO:0141148">
    <property type="term" value="F:enoyl-[acyl-carrier-protein] reductase (NADPH) activity"/>
    <property type="evidence" value="ECO:0007669"/>
    <property type="project" value="UniProtKB-EC"/>
</dbReference>
<evidence type="ECO:0000256" key="7">
    <source>
        <dbReference type="ARBA" id="ARBA00023002"/>
    </source>
</evidence>
<dbReference type="FunFam" id="3.90.180.10:FF:000010">
    <property type="entry name" value="Enoyl-[acyl-carrier-protein] reductase, mitochondrial"/>
    <property type="match status" value="1"/>
</dbReference>
<comment type="subcellular location">
    <subcellularLocation>
        <location evidence="1">Mitochondrion</location>
    </subcellularLocation>
</comment>
<dbReference type="Pfam" id="PF00107">
    <property type="entry name" value="ADH_zinc_N"/>
    <property type="match status" value="1"/>
</dbReference>
<evidence type="ECO:0000256" key="2">
    <source>
        <dbReference type="ARBA" id="ARBA00010371"/>
    </source>
</evidence>
<dbReference type="InterPro" id="IPR036291">
    <property type="entry name" value="NAD(P)-bd_dom_sf"/>
</dbReference>
<evidence type="ECO:0000256" key="14">
    <source>
        <dbReference type="ARBA" id="ARBA00048843"/>
    </source>
</evidence>
<keyword evidence="4" id="KW-0276">Fatty acid metabolism</keyword>
<comment type="similarity">
    <text evidence="2">Belongs to the zinc-containing alcohol dehydrogenase family. Quinone oxidoreductase subfamily.</text>
</comment>
<dbReference type="InterPro" id="IPR020843">
    <property type="entry name" value="ER"/>
</dbReference>
<evidence type="ECO:0000256" key="9">
    <source>
        <dbReference type="ARBA" id="ARBA00023128"/>
    </source>
</evidence>
<dbReference type="EC" id="1.3.1.104" evidence="11"/>
<dbReference type="PANTHER" id="PTHR43981:SF2">
    <property type="entry name" value="ENOYL-[ACYL-CARRIER-PROTEIN] REDUCTASE, MITOCHONDRIAL"/>
    <property type="match status" value="1"/>
</dbReference>
<evidence type="ECO:0000256" key="5">
    <source>
        <dbReference type="ARBA" id="ARBA00022857"/>
    </source>
</evidence>
<keyword evidence="8" id="KW-0443">Lipid metabolism</keyword>
<reference evidence="16 17" key="1">
    <citation type="submission" date="2022-05" db="EMBL/GenBank/DDBJ databases">
        <title>Chromosome-level reference genomes for two strains of Caenorhabditis briggsae: an improved platform for comparative genomics.</title>
        <authorList>
            <person name="Stevens L."/>
            <person name="Andersen E.C."/>
        </authorList>
    </citation>
    <scope>NUCLEOTIDE SEQUENCE [LARGE SCALE GENOMIC DNA]</scope>
    <source>
        <strain evidence="16">QX1410_ONT</strain>
        <tissue evidence="16">Whole-organism</tissue>
    </source>
</reference>
<evidence type="ECO:0000256" key="4">
    <source>
        <dbReference type="ARBA" id="ARBA00022832"/>
    </source>
</evidence>
<keyword evidence="3" id="KW-0444">Lipid biosynthesis</keyword>
<keyword evidence="7" id="KW-0560">Oxidoreductase</keyword>
<keyword evidence="5" id="KW-0521">NADP</keyword>
<dbReference type="SMART" id="SM00829">
    <property type="entry name" value="PKS_ER"/>
    <property type="match status" value="1"/>
</dbReference>
<dbReference type="Gene3D" id="3.90.180.10">
    <property type="entry name" value="Medium-chain alcohol dehydrogenases, catalytic domain"/>
    <property type="match status" value="1"/>
</dbReference>
<dbReference type="Pfam" id="PF08240">
    <property type="entry name" value="ADH_N"/>
    <property type="match status" value="1"/>
</dbReference>
<dbReference type="AlphaFoldDB" id="A0AAE9DLE4"/>
<name>A0AAE9DLE4_CAEBR</name>
<dbReference type="InterPro" id="IPR013154">
    <property type="entry name" value="ADH-like_N"/>
</dbReference>
<dbReference type="GO" id="GO:0006633">
    <property type="term" value="P:fatty acid biosynthetic process"/>
    <property type="evidence" value="ECO:0007669"/>
    <property type="project" value="UniProtKB-KW"/>
</dbReference>
<keyword evidence="6" id="KW-0809">Transit peptide</keyword>
<dbReference type="EMBL" id="CP090892">
    <property type="protein sequence ID" value="ULU06285.1"/>
    <property type="molecule type" value="Genomic_DNA"/>
</dbReference>
<evidence type="ECO:0000256" key="6">
    <source>
        <dbReference type="ARBA" id="ARBA00022946"/>
    </source>
</evidence>
<evidence type="ECO:0000256" key="11">
    <source>
        <dbReference type="ARBA" id="ARBA00038963"/>
    </source>
</evidence>
<comment type="catalytic activity">
    <reaction evidence="14">
        <text>a 2,3-saturated acyl-[ACP] + NADP(+) = a (2E)-enoyl-[ACP] + NADPH + H(+)</text>
        <dbReference type="Rhea" id="RHEA:22564"/>
        <dbReference type="Rhea" id="RHEA-COMP:9925"/>
        <dbReference type="Rhea" id="RHEA-COMP:9926"/>
        <dbReference type="ChEBI" id="CHEBI:15378"/>
        <dbReference type="ChEBI" id="CHEBI:57783"/>
        <dbReference type="ChEBI" id="CHEBI:58349"/>
        <dbReference type="ChEBI" id="CHEBI:78784"/>
        <dbReference type="ChEBI" id="CHEBI:78785"/>
        <dbReference type="EC" id="1.3.1.104"/>
    </reaction>
</comment>
<evidence type="ECO:0000313" key="16">
    <source>
        <dbReference type="EMBL" id="ULU06285.1"/>
    </source>
</evidence>
<evidence type="ECO:0000256" key="10">
    <source>
        <dbReference type="ARBA" id="ARBA00023160"/>
    </source>
</evidence>
<dbReference type="Proteomes" id="UP000827892">
    <property type="component" value="Chromosome II"/>
</dbReference>
<dbReference type="CDD" id="cd08290">
    <property type="entry name" value="ETR"/>
    <property type="match status" value="1"/>
</dbReference>
<evidence type="ECO:0000259" key="15">
    <source>
        <dbReference type="SMART" id="SM00829"/>
    </source>
</evidence>
<keyword evidence="10" id="KW-0275">Fatty acid biosynthesis</keyword>
<dbReference type="SUPFAM" id="SSF51735">
    <property type="entry name" value="NAD(P)-binding Rossmann-fold domains"/>
    <property type="match status" value="1"/>
</dbReference>
<dbReference type="PANTHER" id="PTHR43981">
    <property type="entry name" value="ENOYL-[ACYL-CARRIER-PROTEIN] REDUCTASE, MITOCHONDRIAL"/>
    <property type="match status" value="1"/>
</dbReference>
<dbReference type="GO" id="GO:0005739">
    <property type="term" value="C:mitochondrion"/>
    <property type="evidence" value="ECO:0007669"/>
    <property type="project" value="UniProtKB-SubCell"/>
</dbReference>
<evidence type="ECO:0000256" key="3">
    <source>
        <dbReference type="ARBA" id="ARBA00022516"/>
    </source>
</evidence>
<sequence>MSYNEVLLQSYGSNDNFLFTRLAAKSVEIWSKLRAIGGDCWLASHLTAMPSALFIGAAWERAEFYDGLCLLTSTGVEKKCCVKDVFVFDSTLQLPKDIGLIGFASMVLHEWPEGVWKMLKIKNLRCSVQRAVHTRQLAYEGYGNPPEAIQLKSINIGDKPAADQVFVKWIAAPINPADLNQIQGVYPVKPTLPAVGGNEGFGKVISVGSNVKSVKEGDHVIPNKSGLGTWRELGLHSETDVFLIDNELPLEYAAVFQVNPPTAYRMLKDFIHLKKGDTVVQNGANSAVGKQVIQICRILGIKSVNVVRNRDNLEDLVKELKDLGADDVITQEELYGRKKKFPGVKLALNCVGGRSSLFLASLLDHGGCMVTYGGMSKQPVDCPTGPLIFKDISLRGFWMSRWYDIQKTPEKRQEMYKELAEWMKSGEMKKQAFVNNRLEDHARAIEDAQNKHEKKQLFLLD</sequence>
<organism evidence="16 17">
    <name type="scientific">Caenorhabditis briggsae</name>
    <dbReference type="NCBI Taxonomy" id="6238"/>
    <lineage>
        <taxon>Eukaryota</taxon>
        <taxon>Metazoa</taxon>
        <taxon>Ecdysozoa</taxon>
        <taxon>Nematoda</taxon>
        <taxon>Chromadorea</taxon>
        <taxon>Rhabditida</taxon>
        <taxon>Rhabditina</taxon>
        <taxon>Rhabditomorpha</taxon>
        <taxon>Rhabditoidea</taxon>
        <taxon>Rhabditidae</taxon>
        <taxon>Peloderinae</taxon>
        <taxon>Caenorhabditis</taxon>
    </lineage>
</organism>
<dbReference type="FunFam" id="3.40.50.720:FF:000112">
    <property type="entry name" value="Enoyl-[acyl-carrier-protein] reductase 1, mitochondrial"/>
    <property type="match status" value="1"/>
</dbReference>
<dbReference type="InterPro" id="IPR013149">
    <property type="entry name" value="ADH-like_C"/>
</dbReference>
<evidence type="ECO:0000313" key="17">
    <source>
        <dbReference type="Proteomes" id="UP000827892"/>
    </source>
</evidence>
<evidence type="ECO:0000256" key="12">
    <source>
        <dbReference type="ARBA" id="ARBA00041058"/>
    </source>
</evidence>